<accession>A0A5B7WY65</accession>
<keyword evidence="1" id="KW-0812">Transmembrane</keyword>
<feature type="transmembrane region" description="Helical" evidence="1">
    <location>
        <begin position="125"/>
        <end position="145"/>
    </location>
</feature>
<reference evidence="2 3" key="1">
    <citation type="submission" date="2018-12" db="EMBL/GenBank/DDBJ databases">
        <title>Complete Genome Sequence of Glutamicibacter creatinolyticus strain LGCM259,isolated from an abscess of a 12-year-old mare in Italy.</title>
        <authorList>
            <person name="Santos R.G."/>
            <person name="Silva A.L."/>
            <person name="Seyffert N."/>
            <person name="Castro T.L.P."/>
            <person name="Attili A.R."/>
            <person name="Rifici C."/>
            <person name="Mazzullo G."/>
            <person name="Brenig B."/>
            <person name="Venanzi F."/>
            <person name="Azevedo V."/>
        </authorList>
    </citation>
    <scope>NUCLEOTIDE SEQUENCE [LARGE SCALE GENOMIC DNA]</scope>
    <source>
        <strain evidence="2 3">LGCM 259</strain>
    </source>
</reference>
<proteinExistence type="predicted"/>
<protein>
    <submittedName>
        <fullName evidence="2">Uncharacterized protein</fullName>
    </submittedName>
</protein>
<evidence type="ECO:0000256" key="1">
    <source>
        <dbReference type="SAM" id="Phobius"/>
    </source>
</evidence>
<feature type="transmembrane region" description="Helical" evidence="1">
    <location>
        <begin position="256"/>
        <end position="276"/>
    </location>
</feature>
<gene>
    <name evidence="2" type="ORF">GcLGCM259_2396</name>
</gene>
<dbReference type="AlphaFoldDB" id="A0A5B7WY65"/>
<keyword evidence="3" id="KW-1185">Reference proteome</keyword>
<evidence type="ECO:0000313" key="2">
    <source>
        <dbReference type="EMBL" id="QCY48103.1"/>
    </source>
</evidence>
<feature type="transmembrane region" description="Helical" evidence="1">
    <location>
        <begin position="152"/>
        <end position="170"/>
    </location>
</feature>
<dbReference type="KEGG" id="gcr:GcLGCM259_2396"/>
<dbReference type="RefSeq" id="WP_138926768.1">
    <property type="nucleotide sequence ID" value="NZ_CP034412.1"/>
</dbReference>
<dbReference type="EMBL" id="CP034412">
    <property type="protein sequence ID" value="QCY48103.1"/>
    <property type="molecule type" value="Genomic_DNA"/>
</dbReference>
<keyword evidence="1" id="KW-0472">Membrane</keyword>
<sequence>MSPRTTSRFVSAVRSALTVWWVQWLLGLAAVVLALLPWLMAEPGIQATAGQEAATSLLPLASKKSHLLFLMGGASALLTGLGTRLLAYRRGRCAVLCGLGLLTGWTAAIYQSWTVLRTAALDVEQLGVHLGLTLSMVVCVLVLHAGLSLAPLGGFSIALAVLSLMPGYWLGEVLAVDAVQTHLDFLGPIMLGIALGYLGFARGSALLLWCAALLVQWIMPAVLSVAASFSSSAEDLRSPNHLWAVGREQLLQLHHVYLGLGTLATAMLLSVILLFVRRARHR</sequence>
<dbReference type="Proteomes" id="UP000307000">
    <property type="component" value="Chromosome"/>
</dbReference>
<feature type="transmembrane region" description="Helical" evidence="1">
    <location>
        <begin position="93"/>
        <end position="113"/>
    </location>
</feature>
<organism evidence="2 3">
    <name type="scientific">Glutamicibacter creatinolyticus</name>
    <dbReference type="NCBI Taxonomy" id="162496"/>
    <lineage>
        <taxon>Bacteria</taxon>
        <taxon>Bacillati</taxon>
        <taxon>Actinomycetota</taxon>
        <taxon>Actinomycetes</taxon>
        <taxon>Micrococcales</taxon>
        <taxon>Micrococcaceae</taxon>
        <taxon>Glutamicibacter</taxon>
    </lineage>
</organism>
<feature type="transmembrane region" description="Helical" evidence="1">
    <location>
        <begin position="65"/>
        <end position="86"/>
    </location>
</feature>
<evidence type="ECO:0000313" key="3">
    <source>
        <dbReference type="Proteomes" id="UP000307000"/>
    </source>
</evidence>
<feature type="transmembrane region" description="Helical" evidence="1">
    <location>
        <begin position="207"/>
        <end position="229"/>
    </location>
</feature>
<keyword evidence="1" id="KW-1133">Transmembrane helix</keyword>
<name>A0A5B7WY65_9MICC</name>
<feature type="transmembrane region" description="Helical" evidence="1">
    <location>
        <begin position="182"/>
        <end position="200"/>
    </location>
</feature>